<evidence type="ECO:0000313" key="1">
    <source>
        <dbReference type="EMBL" id="KZL94295.1"/>
    </source>
</evidence>
<name>A0A162UUI6_9CLOT</name>
<gene>
    <name evidence="1" type="ORF">CLMAG_13480</name>
</gene>
<dbReference type="AlphaFoldDB" id="A0A162UUI6"/>
<comment type="caution">
    <text evidence="1">The sequence shown here is derived from an EMBL/GenBank/DDBJ whole genome shotgun (WGS) entry which is preliminary data.</text>
</comment>
<reference evidence="1 2" key="1">
    <citation type="submission" date="2016-04" db="EMBL/GenBank/DDBJ databases">
        <title>Genome sequence of Clostridium magnum DSM 2767.</title>
        <authorList>
            <person name="Poehlein A."/>
            <person name="Uhlig R."/>
            <person name="Fischer R."/>
            <person name="Bahl H."/>
            <person name="Daniel R."/>
        </authorList>
    </citation>
    <scope>NUCLEOTIDE SEQUENCE [LARGE SCALE GENOMIC DNA]</scope>
    <source>
        <strain evidence="1 2">DSM 2767</strain>
    </source>
</reference>
<evidence type="ECO:0000313" key="2">
    <source>
        <dbReference type="Proteomes" id="UP000076603"/>
    </source>
</evidence>
<dbReference type="STRING" id="1121326.CLMAG_13480"/>
<dbReference type="RefSeq" id="WP_066619608.1">
    <property type="nucleotide sequence ID" value="NZ_FQXL01000009.1"/>
</dbReference>
<protein>
    <submittedName>
        <fullName evidence="1">Uncharacterized protein</fullName>
    </submittedName>
</protein>
<dbReference type="PATRIC" id="fig|1121326.3.peg.1316"/>
<dbReference type="OrthoDB" id="1928543at2"/>
<dbReference type="EMBL" id="LWAE01000001">
    <property type="protein sequence ID" value="KZL94295.1"/>
    <property type="molecule type" value="Genomic_DNA"/>
</dbReference>
<proteinExistence type="predicted"/>
<keyword evidence="2" id="KW-1185">Reference proteome</keyword>
<accession>A0A162UUI6</accession>
<sequence length="202" mass="23570">MGKDSNNKNDLIVELVEKGAQPILSAKSQWYESIFNILSRKKENTENNEEYSLVLKAEIVYLKRLWNKELDVIHEWGQNAQVPEVDEINAIIEKIEEESKTEVVNGKVVFKNGKNLDKNDLAFIERYNTIPDLDERIVGLQEDYIYLKIRDYITLNVYQFISQNQELVIELFKENPKETTQIIGDLASNYADICMFPDMDEN</sequence>
<dbReference type="Proteomes" id="UP000076603">
    <property type="component" value="Unassembled WGS sequence"/>
</dbReference>
<organism evidence="1 2">
    <name type="scientific">Clostridium magnum DSM 2767</name>
    <dbReference type="NCBI Taxonomy" id="1121326"/>
    <lineage>
        <taxon>Bacteria</taxon>
        <taxon>Bacillati</taxon>
        <taxon>Bacillota</taxon>
        <taxon>Clostridia</taxon>
        <taxon>Eubacteriales</taxon>
        <taxon>Clostridiaceae</taxon>
        <taxon>Clostridium</taxon>
    </lineage>
</organism>